<keyword evidence="1" id="KW-0812">Transmembrane</keyword>
<organism evidence="2">
    <name type="scientific">Leptospira borgpetersenii serovar Ballum</name>
    <dbReference type="NCBI Taxonomy" id="280505"/>
    <lineage>
        <taxon>Bacteria</taxon>
        <taxon>Pseudomonadati</taxon>
        <taxon>Spirochaetota</taxon>
        <taxon>Spirochaetia</taxon>
        <taxon>Leptospirales</taxon>
        <taxon>Leptospiraceae</taxon>
        <taxon>Leptospira</taxon>
    </lineage>
</organism>
<name>A0A0S2IVL3_LEPBO</name>
<dbReference type="EMBL" id="CP012029">
    <property type="protein sequence ID" value="ALO27706.1"/>
    <property type="molecule type" value="Genomic_DNA"/>
</dbReference>
<dbReference type="Proteomes" id="UP000058857">
    <property type="component" value="Chromosome 1"/>
</dbReference>
<gene>
    <name evidence="2" type="ORF">LBBP_03517</name>
</gene>
<evidence type="ECO:0000313" key="3">
    <source>
        <dbReference type="Proteomes" id="UP000058857"/>
    </source>
</evidence>
<dbReference type="AlphaFoldDB" id="A0A0S2IVL3"/>
<sequence>MQTSIARELRSSGNTLKLTSIFFMIFLQISILDRFLPLFFVEKKGKKISFFL</sequence>
<feature type="transmembrane region" description="Helical" evidence="1">
    <location>
        <begin position="20"/>
        <end position="41"/>
    </location>
</feature>
<reference evidence="2 3" key="1">
    <citation type="journal article" date="2015" name="PLoS Negl. Trop. Dis.">
        <title>Distribution of Plasmids in Distinct Leptospira Pathogenic Species.</title>
        <authorList>
            <person name="Wang Y."/>
            <person name="Zhuang X."/>
            <person name="Zhong Y."/>
            <person name="Zhang C."/>
            <person name="Zhang Y."/>
            <person name="Zeng L."/>
            <person name="Zhu Y."/>
            <person name="He P."/>
            <person name="Dong K."/>
            <person name="Pal U."/>
            <person name="Guo X."/>
            <person name="Qin J."/>
        </authorList>
    </citation>
    <scope>NUCLEOTIDE SEQUENCE [LARGE SCALE GENOMIC DNA]</scope>
    <source>
        <strain evidence="2 3">56604</strain>
    </source>
</reference>
<keyword evidence="1" id="KW-0472">Membrane</keyword>
<evidence type="ECO:0000313" key="2">
    <source>
        <dbReference type="EMBL" id="ALO27706.1"/>
    </source>
</evidence>
<dbReference type="PATRIC" id="fig|280505.15.peg.3429"/>
<accession>A0A0S2IVL3</accession>
<evidence type="ECO:0000256" key="1">
    <source>
        <dbReference type="SAM" id="Phobius"/>
    </source>
</evidence>
<protein>
    <submittedName>
        <fullName evidence="2">Uncharacterized protein</fullName>
    </submittedName>
</protein>
<keyword evidence="1" id="KW-1133">Transmembrane helix</keyword>
<proteinExistence type="predicted"/>